<evidence type="ECO:0000256" key="2">
    <source>
        <dbReference type="ARBA" id="ARBA00022898"/>
    </source>
</evidence>
<dbReference type="InterPro" id="IPR000653">
    <property type="entry name" value="DegT/StrS_aminotransferase"/>
</dbReference>
<dbReference type="NCBIfam" id="NF011936">
    <property type="entry name" value="PRK15407.1"/>
    <property type="match status" value="1"/>
</dbReference>
<dbReference type="Gene3D" id="3.90.1150.10">
    <property type="entry name" value="Aspartate Aminotransferase, domain 1"/>
    <property type="match status" value="1"/>
</dbReference>
<dbReference type="Pfam" id="PF01041">
    <property type="entry name" value="DegT_DnrJ_EryC1"/>
    <property type="match status" value="1"/>
</dbReference>
<dbReference type="PANTHER" id="PTHR30244:SF34">
    <property type="entry name" value="DTDP-4-AMINO-4,6-DIDEOXYGALACTOSE TRANSAMINASE"/>
    <property type="match status" value="1"/>
</dbReference>
<keyword evidence="6" id="KW-1185">Reference proteome</keyword>
<proteinExistence type="inferred from homology"/>
<dbReference type="GO" id="GO:0000271">
    <property type="term" value="P:polysaccharide biosynthetic process"/>
    <property type="evidence" value="ECO:0007669"/>
    <property type="project" value="TreeGrafter"/>
</dbReference>
<dbReference type="GO" id="GO:0008483">
    <property type="term" value="F:transaminase activity"/>
    <property type="evidence" value="ECO:0007669"/>
    <property type="project" value="UniProtKB-KW"/>
</dbReference>
<dbReference type="PANTHER" id="PTHR30244">
    <property type="entry name" value="TRANSAMINASE"/>
    <property type="match status" value="1"/>
</dbReference>
<dbReference type="InterPro" id="IPR015422">
    <property type="entry name" value="PyrdxlP-dep_Trfase_small"/>
</dbReference>
<sequence length="532" mass="59693">MSFKAGDILKIEGGFVLVATSEAVGYCVWPMIKPAAKEWRHTSSRNVSDNGDPFILEAGDLVLKKSWEIPLGINLNCRLIIEEEDIKGKVGEINWQCLEKLWRSDFSRRAEQYYNLFHTPQPFERGKTPVACSGKVYDEKEIINLIDASLDFWLTTGRYASIFEEKLANFLGVHHCLLTNSGSSANLLAVSTLTSPKLGDRQLKSGDEVITVAAGFPTTVTPIVQNSLVPVFVDVDLETYNVDAEQLEAAVSSKTRAIILAHTLGNPFNLDAVTEIARKHHLWLIEDNCDALGSTYKGRYTGTFGDLSTLSFYPAHHITTGEGGAVLTSTPQLKRVVESFRDWGRDCWCPPGKDNTCGRRFACQLGELPSGYDHKYTYSHFGYNLKITDMQAAVGVAQLAKLADFAGIRRKNFQQLYTGLQNYEDVLILPKATENTDPCWFGFPLTVRAGAPFTRQQLVQHLENNHIRTRLLFAGNILKQPAFQGVHYRMAGELKNTDLIMERTFWIGVYPGLGQKEINYVLDTFDRFIRMK</sequence>
<dbReference type="InterPro" id="IPR015424">
    <property type="entry name" value="PyrdxlP-dep_Trfase"/>
</dbReference>
<dbReference type="Gene3D" id="3.40.640.10">
    <property type="entry name" value="Type I PLP-dependent aspartate aminotransferase-like (Major domain)"/>
    <property type="match status" value="1"/>
</dbReference>
<comment type="similarity">
    <text evidence="3 4">Belongs to the DegT/DnrJ/EryC1 family.</text>
</comment>
<name>A0A4Y7R988_9FIRM</name>
<dbReference type="InterPro" id="IPR015421">
    <property type="entry name" value="PyrdxlP-dep_Trfase_major"/>
</dbReference>
<keyword evidence="5" id="KW-0808">Transferase</keyword>
<comment type="cofactor">
    <cofactor evidence="1">
        <name>pyridoxal 5'-phosphate</name>
        <dbReference type="ChEBI" id="CHEBI:597326"/>
    </cofactor>
</comment>
<dbReference type="CDD" id="cd00616">
    <property type="entry name" value="AHBA_syn"/>
    <property type="match status" value="1"/>
</dbReference>
<dbReference type="AlphaFoldDB" id="A0A4Y7R988"/>
<dbReference type="SUPFAM" id="SSF53383">
    <property type="entry name" value="PLP-dependent transferases"/>
    <property type="match status" value="1"/>
</dbReference>
<protein>
    <submittedName>
        <fullName evidence="5">L-glutamine:2-deoxy-scyllo-inosose aminotransferase</fullName>
        <ecNumber evidence="5">2.6.1.100</ecNumber>
    </submittedName>
</protein>
<gene>
    <name evidence="5" type="primary">btrR</name>
    <name evidence="5" type="ORF">Psch_02320</name>
</gene>
<dbReference type="Proteomes" id="UP000298324">
    <property type="component" value="Unassembled WGS sequence"/>
</dbReference>
<evidence type="ECO:0000256" key="3">
    <source>
        <dbReference type="ARBA" id="ARBA00037999"/>
    </source>
</evidence>
<keyword evidence="2 4" id="KW-0663">Pyridoxal phosphate</keyword>
<accession>A0A4Y7R988</accession>
<evidence type="ECO:0000313" key="6">
    <source>
        <dbReference type="Proteomes" id="UP000298324"/>
    </source>
</evidence>
<reference evidence="5 6" key="1">
    <citation type="journal article" date="2018" name="Environ. Microbiol.">
        <title>Novel energy conservation strategies and behaviour of Pelotomaculum schinkii driving syntrophic propionate catabolism.</title>
        <authorList>
            <person name="Hidalgo-Ahumada C.A.P."/>
            <person name="Nobu M.K."/>
            <person name="Narihiro T."/>
            <person name="Tamaki H."/>
            <person name="Liu W.T."/>
            <person name="Kamagata Y."/>
            <person name="Stams A.J.M."/>
            <person name="Imachi H."/>
            <person name="Sousa D.Z."/>
        </authorList>
    </citation>
    <scope>NUCLEOTIDE SEQUENCE [LARGE SCALE GENOMIC DNA]</scope>
    <source>
        <strain evidence="5 6">HH</strain>
    </source>
</reference>
<organism evidence="5 6">
    <name type="scientific">Pelotomaculum schinkii</name>
    <dbReference type="NCBI Taxonomy" id="78350"/>
    <lineage>
        <taxon>Bacteria</taxon>
        <taxon>Bacillati</taxon>
        <taxon>Bacillota</taxon>
        <taxon>Clostridia</taxon>
        <taxon>Eubacteriales</taxon>
        <taxon>Desulfotomaculaceae</taxon>
        <taxon>Pelotomaculum</taxon>
    </lineage>
</organism>
<dbReference type="EMBL" id="QFGA01000002">
    <property type="protein sequence ID" value="TEB05279.1"/>
    <property type="molecule type" value="Genomic_DNA"/>
</dbReference>
<evidence type="ECO:0000256" key="1">
    <source>
        <dbReference type="ARBA" id="ARBA00001933"/>
    </source>
</evidence>
<evidence type="ECO:0000256" key="4">
    <source>
        <dbReference type="RuleBase" id="RU004508"/>
    </source>
</evidence>
<dbReference type="FunFam" id="3.40.640.10:FF:000079">
    <property type="entry name" value="LPS biosynthesis protein"/>
    <property type="match status" value="1"/>
</dbReference>
<dbReference type="RefSeq" id="WP_190240381.1">
    <property type="nucleotide sequence ID" value="NZ_QFGA01000002.1"/>
</dbReference>
<comment type="caution">
    <text evidence="5">The sequence shown here is derived from an EMBL/GenBank/DDBJ whole genome shotgun (WGS) entry which is preliminary data.</text>
</comment>
<keyword evidence="5" id="KW-0032">Aminotransferase</keyword>
<evidence type="ECO:0000313" key="5">
    <source>
        <dbReference type="EMBL" id="TEB05279.1"/>
    </source>
</evidence>
<dbReference type="GO" id="GO:0030170">
    <property type="term" value="F:pyridoxal phosphate binding"/>
    <property type="evidence" value="ECO:0007669"/>
    <property type="project" value="TreeGrafter"/>
</dbReference>
<dbReference type="EC" id="2.6.1.100" evidence="5"/>